<dbReference type="Pfam" id="PF13458">
    <property type="entry name" value="Peripla_BP_6"/>
    <property type="match status" value="1"/>
</dbReference>
<dbReference type="InterPro" id="IPR000709">
    <property type="entry name" value="Leu_Ile_Val-bd"/>
</dbReference>
<evidence type="ECO:0000256" key="4">
    <source>
        <dbReference type="ARBA" id="ARBA00022970"/>
    </source>
</evidence>
<keyword evidence="8" id="KW-1185">Reference proteome</keyword>
<sequence length="373" mass="39343">MKHFRFRKLMLAAVLAAAVPSLGLAADTLKIGVAGPHTGDLAPYGIPTKEAAEMVAADFNAKGGVLGKQVELVSLDDQCKPEIATNVATKLVSEGVKVVIGHVCSGATKAALGIYQEAGVITVSPSATNPPLTQSGEYKNFYRTIAPDDMQGKLAATFATDKLGAKKIAIIHDKGDYGKGFADFAQQFVEQGGKAKIVMYEGITPGAMDYSAVVQKLRKEGADAVIFGGYHPEASKLVGQMKKKRVDVPFIGPDGVKGEGFLEIAGKNAEGVYATGPMDVSKYEQNKMAREAYSKKFGKEPGTFFDQGYAAMQAVLTAIEAAGGTDYAALGKALKSNFVETTVGKIKFDEQGDAEGVGFSVYQVKDGKFAEVQ</sequence>
<gene>
    <name evidence="7" type="ORF">DESUT3_08490</name>
</gene>
<evidence type="ECO:0000259" key="6">
    <source>
        <dbReference type="Pfam" id="PF13458"/>
    </source>
</evidence>
<keyword evidence="3 5" id="KW-0732">Signal</keyword>
<evidence type="ECO:0000256" key="2">
    <source>
        <dbReference type="ARBA" id="ARBA00022448"/>
    </source>
</evidence>
<dbReference type="PANTHER" id="PTHR47151">
    <property type="entry name" value="LEU/ILE/VAL-BINDING ABC TRANSPORTER SUBUNIT"/>
    <property type="match status" value="1"/>
</dbReference>
<protein>
    <submittedName>
        <fullName evidence="7">Branched chain amino acid ABC transporter substrate-binding protein</fullName>
    </submittedName>
</protein>
<evidence type="ECO:0000256" key="1">
    <source>
        <dbReference type="ARBA" id="ARBA00010062"/>
    </source>
</evidence>
<dbReference type="CDD" id="cd06342">
    <property type="entry name" value="PBP1_ABC_LIVBP-like"/>
    <property type="match status" value="1"/>
</dbReference>
<feature type="chain" id="PRO_5047080165" evidence="5">
    <location>
        <begin position="26"/>
        <end position="373"/>
    </location>
</feature>
<dbReference type="SUPFAM" id="SSF53822">
    <property type="entry name" value="Periplasmic binding protein-like I"/>
    <property type="match status" value="1"/>
</dbReference>
<evidence type="ECO:0000313" key="8">
    <source>
        <dbReference type="Proteomes" id="UP001319827"/>
    </source>
</evidence>
<dbReference type="RefSeq" id="WP_221251226.1">
    <property type="nucleotide sequence ID" value="NZ_AP024355.1"/>
</dbReference>
<accession>A0ABM8HPT7</accession>
<evidence type="ECO:0000256" key="5">
    <source>
        <dbReference type="SAM" id="SignalP"/>
    </source>
</evidence>
<keyword evidence="2" id="KW-0813">Transport</keyword>
<keyword evidence="4" id="KW-0029">Amino-acid transport</keyword>
<dbReference type="Gene3D" id="3.40.50.2300">
    <property type="match status" value="2"/>
</dbReference>
<dbReference type="EMBL" id="AP024355">
    <property type="protein sequence ID" value="BCR03780.1"/>
    <property type="molecule type" value="Genomic_DNA"/>
</dbReference>
<organism evidence="7 8">
    <name type="scientific">Desulfuromonas versatilis</name>
    <dbReference type="NCBI Taxonomy" id="2802975"/>
    <lineage>
        <taxon>Bacteria</taxon>
        <taxon>Pseudomonadati</taxon>
        <taxon>Thermodesulfobacteriota</taxon>
        <taxon>Desulfuromonadia</taxon>
        <taxon>Desulfuromonadales</taxon>
        <taxon>Desulfuromonadaceae</taxon>
        <taxon>Desulfuromonas</taxon>
    </lineage>
</organism>
<comment type="similarity">
    <text evidence="1">Belongs to the leucine-binding protein family.</text>
</comment>
<evidence type="ECO:0000256" key="3">
    <source>
        <dbReference type="ARBA" id="ARBA00022729"/>
    </source>
</evidence>
<dbReference type="PRINTS" id="PR00337">
    <property type="entry name" value="LEUILEVALBP"/>
</dbReference>
<dbReference type="InterPro" id="IPR028082">
    <property type="entry name" value="Peripla_BP_I"/>
</dbReference>
<feature type="domain" description="Leucine-binding protein" evidence="6">
    <location>
        <begin position="28"/>
        <end position="367"/>
    </location>
</feature>
<evidence type="ECO:0000313" key="7">
    <source>
        <dbReference type="EMBL" id="BCR03780.1"/>
    </source>
</evidence>
<name>A0ABM8HPT7_9BACT</name>
<reference evidence="7 8" key="2">
    <citation type="journal article" date="2021" name="Int. J. Syst. Evol. Microbiol.">
        <title>Isolation and Polyphasic Characterization of Desulfuromonas versatilis sp. Nov., an Electrogenic Bacteria Capable of Versatile Metabolism Isolated from a Graphene Oxide-Reducing Enrichment Culture.</title>
        <authorList>
            <person name="Xie L."/>
            <person name="Yoshida N."/>
            <person name="Ishii S."/>
            <person name="Meng L."/>
        </authorList>
    </citation>
    <scope>NUCLEOTIDE SEQUENCE [LARGE SCALE GENOMIC DNA]</scope>
    <source>
        <strain evidence="7 8">NIT-T3</strain>
    </source>
</reference>
<dbReference type="InterPro" id="IPR028081">
    <property type="entry name" value="Leu-bd"/>
</dbReference>
<reference evidence="7 8" key="1">
    <citation type="journal article" date="2016" name="C (Basel)">
        <title>Selective Growth of and Electricity Production by Marine Exoelectrogenic Bacteria in Self-Aggregated Hydrogel of Microbially Reduced Graphene Oxide.</title>
        <authorList>
            <person name="Yoshida N."/>
            <person name="Goto Y."/>
            <person name="Miyata Y."/>
        </authorList>
    </citation>
    <scope>NUCLEOTIDE SEQUENCE [LARGE SCALE GENOMIC DNA]</scope>
    <source>
        <strain evidence="7 8">NIT-T3</strain>
    </source>
</reference>
<feature type="signal peptide" evidence="5">
    <location>
        <begin position="1"/>
        <end position="25"/>
    </location>
</feature>
<proteinExistence type="inferred from homology"/>
<dbReference type="PANTHER" id="PTHR47151:SF2">
    <property type="entry name" value="AMINO ACID BINDING PROTEIN"/>
    <property type="match status" value="1"/>
</dbReference>
<dbReference type="Proteomes" id="UP001319827">
    <property type="component" value="Chromosome"/>
</dbReference>